<reference evidence="2" key="1">
    <citation type="journal article" date="2014" name="Int. J. Syst. Evol. Microbiol.">
        <title>Complete genome sequence of Corynebacterium casei LMG S-19264T (=DSM 44701T), isolated from a smear-ripened cheese.</title>
        <authorList>
            <consortium name="US DOE Joint Genome Institute (JGI-PGF)"/>
            <person name="Walter F."/>
            <person name="Albersmeier A."/>
            <person name="Kalinowski J."/>
            <person name="Ruckert C."/>
        </authorList>
    </citation>
    <scope>NUCLEOTIDE SEQUENCE</scope>
    <source>
        <strain evidence="2">CGMCC 1.10998</strain>
    </source>
</reference>
<protein>
    <recommendedName>
        <fullName evidence="1">Nudix hydrolase domain-containing protein</fullName>
    </recommendedName>
</protein>
<comment type="caution">
    <text evidence="2">The sequence shown here is derived from an EMBL/GenBank/DDBJ whole genome shotgun (WGS) entry which is preliminary data.</text>
</comment>
<proteinExistence type="predicted"/>
<dbReference type="InterPro" id="IPR000086">
    <property type="entry name" value="NUDIX_hydrolase_dom"/>
</dbReference>
<reference evidence="2" key="2">
    <citation type="submission" date="2020-09" db="EMBL/GenBank/DDBJ databases">
        <authorList>
            <person name="Sun Q."/>
            <person name="Zhou Y."/>
        </authorList>
    </citation>
    <scope>NUCLEOTIDE SEQUENCE</scope>
    <source>
        <strain evidence="2">CGMCC 1.10998</strain>
    </source>
</reference>
<dbReference type="RefSeq" id="WP_188566432.1">
    <property type="nucleotide sequence ID" value="NZ_BMED01000002.1"/>
</dbReference>
<feature type="domain" description="Nudix hydrolase" evidence="1">
    <location>
        <begin position="108"/>
        <end position="256"/>
    </location>
</feature>
<evidence type="ECO:0000313" key="2">
    <source>
        <dbReference type="EMBL" id="GGC77482.1"/>
    </source>
</evidence>
<dbReference type="Gene3D" id="3.90.79.10">
    <property type="entry name" value="Nucleoside Triphosphate Pyrophosphohydrolase"/>
    <property type="match status" value="1"/>
</dbReference>
<name>A0A916XJ87_9BURK</name>
<organism evidence="2 3">
    <name type="scientific">Undibacterium terreum</name>
    <dbReference type="NCBI Taxonomy" id="1224302"/>
    <lineage>
        <taxon>Bacteria</taxon>
        <taxon>Pseudomonadati</taxon>
        <taxon>Pseudomonadota</taxon>
        <taxon>Betaproteobacteria</taxon>
        <taxon>Burkholderiales</taxon>
        <taxon>Oxalobacteraceae</taxon>
        <taxon>Undibacterium</taxon>
    </lineage>
</organism>
<accession>A0A916XJ87</accession>
<dbReference type="EMBL" id="BMED01000002">
    <property type="protein sequence ID" value="GGC77482.1"/>
    <property type="molecule type" value="Genomic_DNA"/>
</dbReference>
<sequence>MTEQDFAASDEWSNCVAALAAHFHSEASVFGLYKALPQLQTTGAFPFPPELQEDAERHRERLHKLQRPNEWHALLQSPMAAGQLPATLNLQTLDFAGICALREHGHKPAIVSTCAVLVCAERREILLHRRSLDSATEPGALHTIGGAYTPRIRQADQGPADIHGLLDTVRREIAEETSLRLAISPLPPVLCLQELASGFIQYAFLGVPVAANAMDALQSNWEGSIARVRFDDLRELLAAPGWVASGKLHVLAWLSLGAPGAGSGSKFGGLGAQELFRSAIRP</sequence>
<dbReference type="SUPFAM" id="SSF55811">
    <property type="entry name" value="Nudix"/>
    <property type="match status" value="1"/>
</dbReference>
<evidence type="ECO:0000313" key="3">
    <source>
        <dbReference type="Proteomes" id="UP000637423"/>
    </source>
</evidence>
<dbReference type="GO" id="GO:0003824">
    <property type="term" value="F:catalytic activity"/>
    <property type="evidence" value="ECO:0007669"/>
    <property type="project" value="UniProtKB-ARBA"/>
</dbReference>
<evidence type="ECO:0000259" key="1">
    <source>
        <dbReference type="PROSITE" id="PS51462"/>
    </source>
</evidence>
<dbReference type="AlphaFoldDB" id="A0A916XJ87"/>
<keyword evidence="3" id="KW-1185">Reference proteome</keyword>
<dbReference type="Proteomes" id="UP000637423">
    <property type="component" value="Unassembled WGS sequence"/>
</dbReference>
<dbReference type="PROSITE" id="PS51462">
    <property type="entry name" value="NUDIX"/>
    <property type="match status" value="1"/>
</dbReference>
<dbReference type="InterPro" id="IPR015797">
    <property type="entry name" value="NUDIX_hydrolase-like_dom_sf"/>
</dbReference>
<gene>
    <name evidence="2" type="ORF">GCM10011396_25810</name>
</gene>